<name>A0A2G5P7S9_9MYCO</name>
<dbReference type="OrthoDB" id="9934571at2"/>
<dbReference type="EMBL" id="PDCN02000017">
    <property type="protein sequence ID" value="PIB74421.1"/>
    <property type="molecule type" value="Genomic_DNA"/>
</dbReference>
<dbReference type="STRING" id="85968.GCA_900073015_02747"/>
<accession>A0A2G5P7S9</accession>
<dbReference type="RefSeq" id="WP_090590189.1">
    <property type="nucleotide sequence ID" value="NZ_CP104302.1"/>
</dbReference>
<comment type="caution">
    <text evidence="1">The sequence shown here is derived from an EMBL/GenBank/DDBJ whole genome shotgun (WGS) entry which is preliminary data.</text>
</comment>
<sequence>MAENATFIPAPSGLCLTNSYITREAQTTDTYAVVAFRVRGDELVPYVIPKEGVTAVAADSAFPTANPKAISYVWR</sequence>
<evidence type="ECO:0000313" key="2">
    <source>
        <dbReference type="Proteomes" id="UP000230551"/>
    </source>
</evidence>
<reference evidence="1 2" key="1">
    <citation type="journal article" date="2017" name="Infect. Genet. Evol.">
        <title>The new phylogeny of the genus Mycobacterium: The old and the news.</title>
        <authorList>
            <person name="Tortoli E."/>
            <person name="Fedrizzi T."/>
            <person name="Meehan C.J."/>
            <person name="Trovato A."/>
            <person name="Grottola A."/>
            <person name="Giacobazzi E."/>
            <person name="Serpini G.F."/>
            <person name="Tagliazucchi S."/>
            <person name="Fabio A."/>
            <person name="Bettua C."/>
            <person name="Bertorelli R."/>
            <person name="Frascaro F."/>
            <person name="De Sanctis V."/>
            <person name="Pecorari M."/>
            <person name="Jousson O."/>
            <person name="Segata N."/>
            <person name="Cirillo D.M."/>
        </authorList>
    </citation>
    <scope>NUCLEOTIDE SEQUENCE [LARGE SCALE GENOMIC DNA]</scope>
    <source>
        <strain evidence="1 2">CIP1034565</strain>
    </source>
</reference>
<gene>
    <name evidence="1" type="ORF">CQY22_013210</name>
</gene>
<organism evidence="1 2">
    <name type="scientific">Mycolicibacterium brumae</name>
    <dbReference type="NCBI Taxonomy" id="85968"/>
    <lineage>
        <taxon>Bacteria</taxon>
        <taxon>Bacillati</taxon>
        <taxon>Actinomycetota</taxon>
        <taxon>Actinomycetes</taxon>
        <taxon>Mycobacteriales</taxon>
        <taxon>Mycobacteriaceae</taxon>
        <taxon>Mycolicibacterium</taxon>
    </lineage>
</organism>
<protein>
    <submittedName>
        <fullName evidence="1">Uncharacterized protein</fullName>
    </submittedName>
</protein>
<evidence type="ECO:0000313" key="1">
    <source>
        <dbReference type="EMBL" id="PIB74421.1"/>
    </source>
</evidence>
<dbReference type="AlphaFoldDB" id="A0A2G5P7S9"/>
<keyword evidence="2" id="KW-1185">Reference proteome</keyword>
<dbReference type="Proteomes" id="UP000230551">
    <property type="component" value="Unassembled WGS sequence"/>
</dbReference>
<proteinExistence type="predicted"/>